<gene>
    <name evidence="2" type="primary">Vigan.09G128700</name>
    <name evidence="2" type="ORF">VIGAN_09128700</name>
</gene>
<name>A0A0S3SXV2_PHAAN</name>
<sequence length="88" mass="9757">MEARGSHGWKQQHFTAASFIHTSWQQGGPATHPPTFTRSSKCSEVAAMGGQHNHVHNPEKNTARNISRLAFTQLHPAGCCFQQRSFTV</sequence>
<evidence type="ECO:0000313" key="3">
    <source>
        <dbReference type="Proteomes" id="UP000291084"/>
    </source>
</evidence>
<accession>A0A0S3SXV2</accession>
<dbReference type="Proteomes" id="UP000291084">
    <property type="component" value="Chromosome 9"/>
</dbReference>
<evidence type="ECO:0000256" key="1">
    <source>
        <dbReference type="SAM" id="MobiDB-lite"/>
    </source>
</evidence>
<proteinExistence type="predicted"/>
<dbReference type="AlphaFoldDB" id="A0A0S3SXV2"/>
<reference evidence="2 3" key="1">
    <citation type="journal article" date="2015" name="Sci. Rep.">
        <title>The power of single molecule real-time sequencing technology in the de novo assembly of a eukaryotic genome.</title>
        <authorList>
            <person name="Sakai H."/>
            <person name="Naito K."/>
            <person name="Ogiso-Tanaka E."/>
            <person name="Takahashi Y."/>
            <person name="Iseki K."/>
            <person name="Muto C."/>
            <person name="Satou K."/>
            <person name="Teruya K."/>
            <person name="Shiroma A."/>
            <person name="Shimoji M."/>
            <person name="Hirano T."/>
            <person name="Itoh T."/>
            <person name="Kaga A."/>
            <person name="Tomooka N."/>
        </authorList>
    </citation>
    <scope>NUCLEOTIDE SEQUENCE [LARGE SCALE GENOMIC DNA]</scope>
    <source>
        <strain evidence="3">cv. Shumari</strain>
    </source>
</reference>
<feature type="region of interest" description="Disordered" evidence="1">
    <location>
        <begin position="24"/>
        <end position="59"/>
    </location>
</feature>
<feature type="compositionally biased region" description="Polar residues" evidence="1">
    <location>
        <begin position="24"/>
        <end position="42"/>
    </location>
</feature>
<evidence type="ECO:0000313" key="2">
    <source>
        <dbReference type="EMBL" id="BAT97751.1"/>
    </source>
</evidence>
<keyword evidence="3" id="KW-1185">Reference proteome</keyword>
<organism evidence="2 3">
    <name type="scientific">Vigna angularis var. angularis</name>
    <dbReference type="NCBI Taxonomy" id="157739"/>
    <lineage>
        <taxon>Eukaryota</taxon>
        <taxon>Viridiplantae</taxon>
        <taxon>Streptophyta</taxon>
        <taxon>Embryophyta</taxon>
        <taxon>Tracheophyta</taxon>
        <taxon>Spermatophyta</taxon>
        <taxon>Magnoliopsida</taxon>
        <taxon>eudicotyledons</taxon>
        <taxon>Gunneridae</taxon>
        <taxon>Pentapetalae</taxon>
        <taxon>rosids</taxon>
        <taxon>fabids</taxon>
        <taxon>Fabales</taxon>
        <taxon>Fabaceae</taxon>
        <taxon>Papilionoideae</taxon>
        <taxon>50 kb inversion clade</taxon>
        <taxon>NPAAA clade</taxon>
        <taxon>indigoferoid/millettioid clade</taxon>
        <taxon>Phaseoleae</taxon>
        <taxon>Vigna</taxon>
    </lineage>
</organism>
<protein>
    <submittedName>
        <fullName evidence="2">Uncharacterized protein</fullName>
    </submittedName>
</protein>
<dbReference type="EMBL" id="AP015042">
    <property type="protein sequence ID" value="BAT97751.1"/>
    <property type="molecule type" value="Genomic_DNA"/>
</dbReference>